<name>M8DIT3_9BACL</name>
<keyword evidence="2 6" id="KW-0479">Metal-binding</keyword>
<dbReference type="InterPro" id="IPR001333">
    <property type="entry name" value="Peptidase_M32_Taq"/>
</dbReference>
<dbReference type="NCBIfam" id="TIGR02290">
    <property type="entry name" value="M3_fam_3"/>
    <property type="match status" value="1"/>
</dbReference>
<keyword evidence="5 6" id="KW-0482">Metalloprotease</keyword>
<accession>M8DIT3</accession>
<evidence type="ECO:0000256" key="6">
    <source>
        <dbReference type="RuleBase" id="RU003435"/>
    </source>
</evidence>
<evidence type="ECO:0000313" key="10">
    <source>
        <dbReference type="Proteomes" id="UP000012081"/>
    </source>
</evidence>
<evidence type="ECO:0000256" key="5">
    <source>
        <dbReference type="ARBA" id="ARBA00023049"/>
    </source>
</evidence>
<comment type="cofactor">
    <cofactor evidence="6">
        <name>Zn(2+)</name>
        <dbReference type="ChEBI" id="CHEBI:29105"/>
    </cofactor>
    <text evidence="6">Binds 1 zinc ion.</text>
</comment>
<evidence type="ECO:0000259" key="7">
    <source>
        <dbReference type="Pfam" id="PF01432"/>
    </source>
</evidence>
<dbReference type="GO" id="GO:0046872">
    <property type="term" value="F:metal ion binding"/>
    <property type="evidence" value="ECO:0007669"/>
    <property type="project" value="UniProtKB-UniRule"/>
</dbReference>
<evidence type="ECO:0000256" key="4">
    <source>
        <dbReference type="ARBA" id="ARBA00022833"/>
    </source>
</evidence>
<gene>
    <name evidence="9" type="ORF">I532_05730</name>
</gene>
<evidence type="ECO:0000313" key="9">
    <source>
        <dbReference type="EMBL" id="EMT53488.1"/>
    </source>
</evidence>
<dbReference type="STRING" id="1300222.I532_05730"/>
<dbReference type="OrthoDB" id="9769691at2"/>
<comment type="caution">
    <text evidence="9">The sequence shown here is derived from an EMBL/GenBank/DDBJ whole genome shotgun (WGS) entry which is preliminary data.</text>
</comment>
<organism evidence="9 10">
    <name type="scientific">Brevibacillus borstelensis AK1</name>
    <dbReference type="NCBI Taxonomy" id="1300222"/>
    <lineage>
        <taxon>Bacteria</taxon>
        <taxon>Bacillati</taxon>
        <taxon>Bacillota</taxon>
        <taxon>Bacilli</taxon>
        <taxon>Bacillales</taxon>
        <taxon>Paenibacillaceae</taxon>
        <taxon>Brevibacillus</taxon>
    </lineage>
</organism>
<dbReference type="GO" id="GO:0006508">
    <property type="term" value="P:proteolysis"/>
    <property type="evidence" value="ECO:0007669"/>
    <property type="project" value="UniProtKB-KW"/>
</dbReference>
<dbReference type="Gene3D" id="1.20.140.70">
    <property type="entry name" value="Oligopeptidase f, N-terminal domain"/>
    <property type="match status" value="1"/>
</dbReference>
<keyword evidence="3 6" id="KW-0378">Hydrolase</keyword>
<dbReference type="GO" id="GO:0004181">
    <property type="term" value="F:metallocarboxypeptidase activity"/>
    <property type="evidence" value="ECO:0007669"/>
    <property type="project" value="InterPro"/>
</dbReference>
<dbReference type="Pfam" id="PF01432">
    <property type="entry name" value="Peptidase_M3"/>
    <property type="match status" value="1"/>
</dbReference>
<dbReference type="Pfam" id="PF08439">
    <property type="entry name" value="Peptidase_M3_N"/>
    <property type="match status" value="1"/>
</dbReference>
<dbReference type="AlphaFoldDB" id="M8DIT3"/>
<protein>
    <submittedName>
        <fullName evidence="9">Peptidase M3 family protein</fullName>
    </submittedName>
</protein>
<evidence type="ECO:0000259" key="8">
    <source>
        <dbReference type="Pfam" id="PF08439"/>
    </source>
</evidence>
<feature type="domain" description="Oligopeptidase F N-terminal" evidence="8">
    <location>
        <begin position="114"/>
        <end position="173"/>
    </location>
</feature>
<dbReference type="Gene3D" id="1.10.1370.20">
    <property type="entry name" value="Oligoendopeptidase f, C-terminal domain"/>
    <property type="match status" value="1"/>
</dbReference>
<dbReference type="EMBL" id="APBN01000002">
    <property type="protein sequence ID" value="EMT53488.1"/>
    <property type="molecule type" value="Genomic_DNA"/>
</dbReference>
<evidence type="ECO:0000256" key="1">
    <source>
        <dbReference type="ARBA" id="ARBA00022670"/>
    </source>
</evidence>
<sequence>MDMRWNLDVLYTSFEAPELKQDWEKLSAAIEELQKWAKQNLQSQADAVEKMEAYITKLTSILQTQSRLYGFAELTASVDAKNEKALQLVERIQDQAVELVEPGVLFQKWLGGLEQLDMLIAKSPLLETHRYFLTETAEKSKYLLSEKEEIILAKMKNTGSNAWAKLQEMLTSTLLVEITVDGEQKQLPLPVVRNMAFEKDPELRKKAYEAELAAYKKIEESSAASLNGIKGEVITITKLRGYESALDKTLQDSRMDKETLDAMLTAMRESLPAFHKYYRAKAKLLGHENGLPFYDMFAPVGEADMRFTYQEARDFIVKHFGSFSEKLAQYAARAFDNHWIDAETREGKRGGAFCYNLHVVKESRIMSNFTGSYNDVSTLAHELGHGYHGECLVGEAFLNSDYPMPIAETASIFCETIIAKAALEQASEEEAFAILENDLSGAGQVIVDIYSRYLFESELFKRREDGSLSVNELKAIMLQAQKDAYGDGLDHEVLHPYMWVCKPHYYYGDYNFYNFPYAFGLLFAKGLYAEYRKRGQSFVQQYDELLAVTGKKKIADVAAIMDVDVRSVDFWRGSLQLIAEDIDHFVSLAASRR</sequence>
<dbReference type="InterPro" id="IPR011977">
    <property type="entry name" value="Pept_M3B_clade3"/>
</dbReference>
<dbReference type="SUPFAM" id="SSF55486">
    <property type="entry name" value="Metalloproteases ('zincins'), catalytic domain"/>
    <property type="match status" value="1"/>
</dbReference>
<reference evidence="9 10" key="1">
    <citation type="submission" date="2013-03" db="EMBL/GenBank/DDBJ databases">
        <title>Assembly of a new bacterial strain Brevibacillus borstelensis AK1.</title>
        <authorList>
            <person name="Rajan I."/>
            <person name="PoliReddy D."/>
            <person name="Sugumar T."/>
            <person name="Rathinam K."/>
            <person name="Alqarawi S."/>
            <person name="Khalil A.B."/>
            <person name="Sivakumar N."/>
        </authorList>
    </citation>
    <scope>NUCLEOTIDE SEQUENCE [LARGE SCALE GENOMIC DNA]</scope>
    <source>
        <strain evidence="9 10">AK1</strain>
    </source>
</reference>
<dbReference type="Proteomes" id="UP000012081">
    <property type="component" value="Unassembled WGS sequence"/>
</dbReference>
<evidence type="ECO:0000256" key="2">
    <source>
        <dbReference type="ARBA" id="ARBA00022723"/>
    </source>
</evidence>
<evidence type="ECO:0000256" key="3">
    <source>
        <dbReference type="ARBA" id="ARBA00022801"/>
    </source>
</evidence>
<proteinExistence type="inferred from homology"/>
<dbReference type="PANTHER" id="PTHR34217">
    <property type="entry name" value="METAL-DEPENDENT CARBOXYPEPTIDASE"/>
    <property type="match status" value="1"/>
</dbReference>
<dbReference type="RefSeq" id="WP_003386964.1">
    <property type="nucleotide sequence ID" value="NZ_APBN01000002.1"/>
</dbReference>
<keyword evidence="4 6" id="KW-0862">Zinc</keyword>
<dbReference type="PATRIC" id="fig|1300222.3.peg.1176"/>
<dbReference type="InterPro" id="IPR042088">
    <property type="entry name" value="OligoPept_F_C"/>
</dbReference>
<dbReference type="InterPro" id="IPR013647">
    <property type="entry name" value="OligopepF_N_dom"/>
</dbReference>
<dbReference type="InterPro" id="IPR001567">
    <property type="entry name" value="Pept_M3A_M3B_dom"/>
</dbReference>
<comment type="similarity">
    <text evidence="6">Belongs to the peptidase M3 family.</text>
</comment>
<dbReference type="GO" id="GO:0004222">
    <property type="term" value="F:metalloendopeptidase activity"/>
    <property type="evidence" value="ECO:0007669"/>
    <property type="project" value="InterPro"/>
</dbReference>
<dbReference type="PANTHER" id="PTHR34217:SF1">
    <property type="entry name" value="CARBOXYPEPTIDASE 1"/>
    <property type="match status" value="1"/>
</dbReference>
<dbReference type="InterPro" id="IPR034006">
    <property type="entry name" value="M3B_PepF_2"/>
</dbReference>
<keyword evidence="1 6" id="KW-0645">Protease</keyword>
<feature type="domain" description="Peptidase M3A/M3B catalytic" evidence="7">
    <location>
        <begin position="197"/>
        <end position="573"/>
    </location>
</feature>
<keyword evidence="10" id="KW-1185">Reference proteome</keyword>
<dbReference type="CDD" id="cd09607">
    <property type="entry name" value="M3B_PepF"/>
    <property type="match status" value="1"/>
</dbReference>